<dbReference type="PROSITE" id="PS51257">
    <property type="entry name" value="PROKAR_LIPOPROTEIN"/>
    <property type="match status" value="1"/>
</dbReference>
<gene>
    <name evidence="2" type="ORF">TU73_19390</name>
</gene>
<evidence type="ECO:0000313" key="3">
    <source>
        <dbReference type="Proteomes" id="UP000051446"/>
    </source>
</evidence>
<reference evidence="2 3" key="1">
    <citation type="submission" date="2015-02" db="EMBL/GenBank/DDBJ databases">
        <title>Pseudomonas helleri sp. nov. and Pseudomonas weihenstephanensis sp. nov., isolated from raw cows milk.</title>
        <authorList>
            <person name="von Neubeck M."/>
            <person name="Huptas C."/>
            <person name="Wenning M."/>
            <person name="Scherer S."/>
        </authorList>
    </citation>
    <scope>NUCLEOTIDE SEQUENCE [LARGE SCALE GENOMIC DNA]</scope>
    <source>
        <strain evidence="2 3">DSM 17149</strain>
    </source>
</reference>
<dbReference type="Proteomes" id="UP000051446">
    <property type="component" value="Unassembled WGS sequence"/>
</dbReference>
<dbReference type="AlphaFoldDB" id="A0A0R2YBH4"/>
<dbReference type="RefSeq" id="WP_057013576.1">
    <property type="nucleotide sequence ID" value="NZ_JYLH01000012.1"/>
</dbReference>
<accession>A0A0R2YBH4</accession>
<name>A0A0R2YBH4_9PSED</name>
<evidence type="ECO:0008006" key="4">
    <source>
        <dbReference type="Google" id="ProtNLM"/>
    </source>
</evidence>
<proteinExistence type="predicted"/>
<sequence>MSRFSRPLALFLITAALTGCGTQPASLVSQPLQPGPQEPVAYVVGSIGPQSLSASPAPNQRLLFRKRGSEFGAAAIWVGAGRQTPQDVKDAAGAASVFVLALKPGDYEFYDFQFFSSSYSPTLGTTYTSVQAREKFNLPLRLKAGNAYYLGEFRSLCLGASLCGFHWRDQQGRDEPLARHYVPGLPTLDLLPLDYRSAAPYIIVPLPAGEGQNTLHETRP</sequence>
<feature type="chain" id="PRO_5006428732" description="Lipoprotein" evidence="1">
    <location>
        <begin position="26"/>
        <end position="220"/>
    </location>
</feature>
<dbReference type="EMBL" id="JYLH01000012">
    <property type="protein sequence ID" value="KRP43604.1"/>
    <property type="molecule type" value="Genomic_DNA"/>
</dbReference>
<protein>
    <recommendedName>
        <fullName evidence="4">Lipoprotein</fullName>
    </recommendedName>
</protein>
<dbReference type="PATRIC" id="fig|75588.4.peg.631"/>
<organism evidence="2 3">
    <name type="scientific">Pseudomonas libanensis</name>
    <dbReference type="NCBI Taxonomy" id="75588"/>
    <lineage>
        <taxon>Bacteria</taxon>
        <taxon>Pseudomonadati</taxon>
        <taxon>Pseudomonadota</taxon>
        <taxon>Gammaproteobacteria</taxon>
        <taxon>Pseudomonadales</taxon>
        <taxon>Pseudomonadaceae</taxon>
        <taxon>Pseudomonas</taxon>
    </lineage>
</organism>
<comment type="caution">
    <text evidence="2">The sequence shown here is derived from an EMBL/GenBank/DDBJ whole genome shotgun (WGS) entry which is preliminary data.</text>
</comment>
<evidence type="ECO:0000256" key="1">
    <source>
        <dbReference type="SAM" id="SignalP"/>
    </source>
</evidence>
<keyword evidence="1" id="KW-0732">Signal</keyword>
<evidence type="ECO:0000313" key="2">
    <source>
        <dbReference type="EMBL" id="KRP43604.1"/>
    </source>
</evidence>
<feature type="signal peptide" evidence="1">
    <location>
        <begin position="1"/>
        <end position="25"/>
    </location>
</feature>